<keyword evidence="5 8" id="KW-0812">Transmembrane</keyword>
<feature type="transmembrane region" description="Helical" evidence="8">
    <location>
        <begin position="121"/>
        <end position="138"/>
    </location>
</feature>
<feature type="transmembrane region" description="Helical" evidence="8">
    <location>
        <begin position="34"/>
        <end position="52"/>
    </location>
</feature>
<feature type="transmembrane region" description="Helical" evidence="8">
    <location>
        <begin position="94"/>
        <end position="114"/>
    </location>
</feature>
<dbReference type="STRING" id="764298.STRMA_0447"/>
<dbReference type="InterPro" id="IPR037185">
    <property type="entry name" value="EmrE-like"/>
</dbReference>
<dbReference type="Proteomes" id="UP000003573">
    <property type="component" value="Unassembled WGS sequence"/>
</dbReference>
<keyword evidence="4 9" id="KW-0762">Sugar transport</keyword>
<keyword evidence="6 8" id="KW-1133">Transmembrane helix</keyword>
<comment type="caution">
    <text evidence="9">The sequence shown here is derived from an EMBL/GenBank/DDBJ whole genome shotgun (WGS) entry which is preliminary data.</text>
</comment>
<sequence>MSVTSLLLALVPALGWGIQPIFLRKIGGDTTNEVLGFGIGAVVVGLFVQFAFHPAAISWETFLISFVSGAFWIFGQSGQVRSYDIIGVSKTMPLSTGLQLIGTSLIGVFAFGEWPGIVNKIFGFLAIAILILGAYMTSVDPEGTDSNEGQDLPRGVRVLLLTSVGYWVYSAAPRLVNANGLSIFLPQMLGILTGAVVFALVTRREALKEKESWVSGLVGLIFGVASLAYIFSARANGVTIAYILTQLNVVIATLGAVFILREKKSSTQMRLTFIGLALIVGASVITVFL</sequence>
<dbReference type="GO" id="GO:0015144">
    <property type="term" value="F:carbohydrate transmembrane transporter activity"/>
    <property type="evidence" value="ECO:0007669"/>
    <property type="project" value="InterPro"/>
</dbReference>
<proteinExistence type="inferred from homology"/>
<dbReference type="InterPro" id="IPR010651">
    <property type="entry name" value="Sugar_transport"/>
</dbReference>
<evidence type="ECO:0000256" key="4">
    <source>
        <dbReference type="ARBA" id="ARBA00022597"/>
    </source>
</evidence>
<feature type="transmembrane region" description="Helical" evidence="8">
    <location>
        <begin position="213"/>
        <end position="232"/>
    </location>
</feature>
<keyword evidence="7 8" id="KW-0472">Membrane</keyword>
<evidence type="ECO:0000256" key="8">
    <source>
        <dbReference type="SAM" id="Phobius"/>
    </source>
</evidence>
<dbReference type="Pfam" id="PF06800">
    <property type="entry name" value="Sugar_transport"/>
    <property type="match status" value="1"/>
</dbReference>
<accession>G5JZ30</accession>
<evidence type="ECO:0000256" key="5">
    <source>
        <dbReference type="ARBA" id="ARBA00022692"/>
    </source>
</evidence>
<dbReference type="AlphaFoldDB" id="G5JZ30"/>
<evidence type="ECO:0000256" key="7">
    <source>
        <dbReference type="ARBA" id="ARBA00023136"/>
    </source>
</evidence>
<dbReference type="eggNOG" id="COG4975">
    <property type="taxonomic scope" value="Bacteria"/>
</dbReference>
<organism evidence="9 10">
    <name type="scientific">Streptococcus macacae NCTC 11558</name>
    <dbReference type="NCBI Taxonomy" id="764298"/>
    <lineage>
        <taxon>Bacteria</taxon>
        <taxon>Bacillati</taxon>
        <taxon>Bacillota</taxon>
        <taxon>Bacilli</taxon>
        <taxon>Lactobacillales</taxon>
        <taxon>Streptococcaceae</taxon>
        <taxon>Streptococcus</taxon>
    </lineage>
</organism>
<evidence type="ECO:0000256" key="3">
    <source>
        <dbReference type="ARBA" id="ARBA00022448"/>
    </source>
</evidence>
<gene>
    <name evidence="9" type="ORF">STRMA_0447</name>
</gene>
<feature type="transmembrane region" description="Helical" evidence="8">
    <location>
        <begin position="183"/>
        <end position="201"/>
    </location>
</feature>
<feature type="transmembrane region" description="Helical" evidence="8">
    <location>
        <begin position="238"/>
        <end position="259"/>
    </location>
</feature>
<reference evidence="9 10" key="1">
    <citation type="journal article" date="2014" name="Int. J. Syst. Evol. Microbiol.">
        <title>Phylogenomics and the dynamic genome evolution of the genus Streptococcus.</title>
        <authorList>
            <consortium name="The Broad Institute Genome Sequencing Platform"/>
            <person name="Richards V.P."/>
            <person name="Palmer S.R."/>
            <person name="Pavinski Bitar P.D."/>
            <person name="Qin X."/>
            <person name="Weinstock G.M."/>
            <person name="Highlander S.K."/>
            <person name="Town C.D."/>
            <person name="Burne R.A."/>
            <person name="Stanhope M.J."/>
        </authorList>
    </citation>
    <scope>NUCLEOTIDE SEQUENCE [LARGE SCALE GENOMIC DNA]</scope>
    <source>
        <strain evidence="9 10">NCTC 11558</strain>
    </source>
</reference>
<keyword evidence="3" id="KW-0813">Transport</keyword>
<evidence type="ECO:0000313" key="9">
    <source>
        <dbReference type="EMBL" id="EHJ52624.1"/>
    </source>
</evidence>
<dbReference type="PANTHER" id="PTHR16119">
    <property type="entry name" value="TRANSMEMBRANE PROTEIN 144"/>
    <property type="match status" value="1"/>
</dbReference>
<dbReference type="SUPFAM" id="SSF103481">
    <property type="entry name" value="Multidrug resistance efflux transporter EmrE"/>
    <property type="match status" value="2"/>
</dbReference>
<evidence type="ECO:0000313" key="10">
    <source>
        <dbReference type="Proteomes" id="UP000003573"/>
    </source>
</evidence>
<protein>
    <submittedName>
        <fullName evidence="9">Sugar transport protein</fullName>
    </submittedName>
</protein>
<evidence type="ECO:0000256" key="6">
    <source>
        <dbReference type="ARBA" id="ARBA00022989"/>
    </source>
</evidence>
<evidence type="ECO:0000256" key="1">
    <source>
        <dbReference type="ARBA" id="ARBA00004651"/>
    </source>
</evidence>
<dbReference type="GO" id="GO:0005886">
    <property type="term" value="C:plasma membrane"/>
    <property type="evidence" value="ECO:0007669"/>
    <property type="project" value="UniProtKB-SubCell"/>
</dbReference>
<evidence type="ECO:0000256" key="2">
    <source>
        <dbReference type="ARBA" id="ARBA00006117"/>
    </source>
</evidence>
<dbReference type="EMBL" id="AEUW02000001">
    <property type="protein sequence ID" value="EHJ52624.1"/>
    <property type="molecule type" value="Genomic_DNA"/>
</dbReference>
<comment type="similarity">
    <text evidence="2">Belongs to the GRP transporter (TC 2.A.7.5) family.</text>
</comment>
<dbReference type="PANTHER" id="PTHR16119:SF17">
    <property type="entry name" value="TRANSMEMBRANE PROTEIN 144"/>
    <property type="match status" value="1"/>
</dbReference>
<feature type="transmembrane region" description="Helical" evidence="8">
    <location>
        <begin position="271"/>
        <end position="288"/>
    </location>
</feature>
<dbReference type="RefSeq" id="WP_003080886.1">
    <property type="nucleotide sequence ID" value="NZ_AEUW02000001.1"/>
</dbReference>
<dbReference type="CDD" id="cd23110">
    <property type="entry name" value="GRP"/>
    <property type="match status" value="1"/>
</dbReference>
<keyword evidence="10" id="KW-1185">Reference proteome</keyword>
<dbReference type="OrthoDB" id="1452595at2"/>
<name>G5JZ30_9STRE</name>
<comment type="subcellular location">
    <subcellularLocation>
        <location evidence="1">Cell membrane</location>
        <topology evidence="1">Multi-pass membrane protein</topology>
    </subcellularLocation>
</comment>